<evidence type="ECO:0000313" key="3">
    <source>
        <dbReference type="Proteomes" id="UP000199019"/>
    </source>
</evidence>
<name>A0A1H9XS04_9MICO</name>
<evidence type="ECO:0000259" key="1">
    <source>
        <dbReference type="Pfam" id="PF01370"/>
    </source>
</evidence>
<dbReference type="Pfam" id="PF01370">
    <property type="entry name" value="Epimerase"/>
    <property type="match status" value="1"/>
</dbReference>
<evidence type="ECO:0000313" key="2">
    <source>
        <dbReference type="EMBL" id="SES48928.1"/>
    </source>
</evidence>
<dbReference type="EMBL" id="FOHB01000011">
    <property type="protein sequence ID" value="SES48928.1"/>
    <property type="molecule type" value="Genomic_DNA"/>
</dbReference>
<dbReference type="Proteomes" id="UP000199019">
    <property type="component" value="Unassembled WGS sequence"/>
</dbReference>
<accession>A0A1H9XS04</accession>
<organism evidence="2 3">
    <name type="scientific">Pedococcus cremeus</name>
    <dbReference type="NCBI Taxonomy" id="587636"/>
    <lineage>
        <taxon>Bacteria</taxon>
        <taxon>Bacillati</taxon>
        <taxon>Actinomycetota</taxon>
        <taxon>Actinomycetes</taxon>
        <taxon>Micrococcales</taxon>
        <taxon>Intrasporangiaceae</taxon>
        <taxon>Pedococcus</taxon>
    </lineage>
</organism>
<dbReference type="SUPFAM" id="SSF51735">
    <property type="entry name" value="NAD(P)-binding Rossmann-fold domains"/>
    <property type="match status" value="1"/>
</dbReference>
<protein>
    <submittedName>
        <fullName evidence="2">NmrA-like family protein</fullName>
    </submittedName>
</protein>
<reference evidence="3" key="1">
    <citation type="submission" date="2016-10" db="EMBL/GenBank/DDBJ databases">
        <authorList>
            <person name="Varghese N."/>
            <person name="Submissions S."/>
        </authorList>
    </citation>
    <scope>NUCLEOTIDE SEQUENCE [LARGE SCALE GENOMIC DNA]</scope>
    <source>
        <strain evidence="3">CGMCC 1.6963</strain>
    </source>
</reference>
<dbReference type="InterPro" id="IPR036291">
    <property type="entry name" value="NAD(P)-bd_dom_sf"/>
</dbReference>
<dbReference type="Gene3D" id="3.40.50.720">
    <property type="entry name" value="NAD(P)-binding Rossmann-like Domain"/>
    <property type="match status" value="1"/>
</dbReference>
<proteinExistence type="predicted"/>
<dbReference type="AlphaFoldDB" id="A0A1H9XS04"/>
<dbReference type="InterPro" id="IPR001509">
    <property type="entry name" value="Epimerase_deHydtase"/>
</dbReference>
<sequence>MSVRVLAIGASGYLGRAVTQHLLEEDHGVLAMVRQVEAPPGPHGSLA</sequence>
<feature type="domain" description="NAD-dependent epimerase/dehydratase" evidence="1">
    <location>
        <begin position="6"/>
        <end position="39"/>
    </location>
</feature>
<dbReference type="STRING" id="587636.SAMN05216199_0248"/>
<gene>
    <name evidence="2" type="ORF">SAMN05216199_0248</name>
</gene>
<keyword evidence="3" id="KW-1185">Reference proteome</keyword>